<evidence type="ECO:0000313" key="2">
    <source>
        <dbReference type="EMBL" id="MCC8397651.1"/>
    </source>
</evidence>
<comment type="caution">
    <text evidence="2">The sequence shown here is derived from an EMBL/GenBank/DDBJ whole genome shotgun (WGS) entry which is preliminary data.</text>
</comment>
<evidence type="ECO:0000256" key="1">
    <source>
        <dbReference type="SAM" id="Phobius"/>
    </source>
</evidence>
<name>A0ABS8K682_9BURK</name>
<protein>
    <recommendedName>
        <fullName evidence="4">Histidine kinase</fullName>
    </recommendedName>
</protein>
<dbReference type="EMBL" id="JAJITD010000037">
    <property type="protein sequence ID" value="MCC8397651.1"/>
    <property type="molecule type" value="Genomic_DNA"/>
</dbReference>
<evidence type="ECO:0008006" key="4">
    <source>
        <dbReference type="Google" id="ProtNLM"/>
    </source>
</evidence>
<evidence type="ECO:0000313" key="3">
    <source>
        <dbReference type="Proteomes" id="UP001431019"/>
    </source>
</evidence>
<feature type="transmembrane region" description="Helical" evidence="1">
    <location>
        <begin position="108"/>
        <end position="129"/>
    </location>
</feature>
<keyword evidence="1" id="KW-0812">Transmembrane</keyword>
<dbReference type="RefSeq" id="WP_230513902.1">
    <property type="nucleotide sequence ID" value="NZ_JAJITD010000037.1"/>
</dbReference>
<proteinExistence type="predicted"/>
<keyword evidence="3" id="KW-1185">Reference proteome</keyword>
<organism evidence="2 3">
    <name type="scientific">Paraburkholderia sejongensis</name>
    <dbReference type="NCBI Taxonomy" id="2886946"/>
    <lineage>
        <taxon>Bacteria</taxon>
        <taxon>Pseudomonadati</taxon>
        <taxon>Pseudomonadota</taxon>
        <taxon>Betaproteobacteria</taxon>
        <taxon>Burkholderiales</taxon>
        <taxon>Burkholderiaceae</taxon>
        <taxon>Paraburkholderia</taxon>
    </lineage>
</organism>
<dbReference type="Proteomes" id="UP001431019">
    <property type="component" value="Unassembled WGS sequence"/>
</dbReference>
<keyword evidence="1" id="KW-1133">Transmembrane helix</keyword>
<accession>A0ABS8K682</accession>
<gene>
    <name evidence="2" type="ORF">LJ656_34485</name>
</gene>
<sequence>MKLRTLAGCVSIVVAVAMPFTVISMTSALFDNGAARATLDNRQDEVRRLAELDGDIRSIEPSQALTILARHRLSGAGELSNRLNAARGDLAIARAEYVRSTARLQRSMVIGFLCVAATSWAAVSLATVWPRGRRSAAVTA</sequence>
<reference evidence="2 3" key="1">
    <citation type="submission" date="2021-11" db="EMBL/GenBank/DDBJ databases">
        <authorList>
            <person name="Oh E.-T."/>
            <person name="Kim S.-B."/>
        </authorList>
    </citation>
    <scope>NUCLEOTIDE SEQUENCE [LARGE SCALE GENOMIC DNA]</scope>
    <source>
        <strain evidence="2 3">MMS20-SJTR3</strain>
    </source>
</reference>
<keyword evidence="1" id="KW-0472">Membrane</keyword>